<gene>
    <name evidence="2" type="ORF">PHY01_17730</name>
</gene>
<comment type="caution">
    <text evidence="2">The sequence shown here is derived from an EMBL/GenBank/DDBJ whole genome shotgun (WGS) entry which is preliminary data.</text>
</comment>
<dbReference type="Proteomes" id="UP000320338">
    <property type="component" value="Unassembled WGS sequence"/>
</dbReference>
<organism evidence="2 3">
    <name type="scientific">Pseudonocardia hydrocarbonoxydans</name>
    <dbReference type="NCBI Taxonomy" id="76726"/>
    <lineage>
        <taxon>Bacteria</taxon>
        <taxon>Bacillati</taxon>
        <taxon>Actinomycetota</taxon>
        <taxon>Actinomycetes</taxon>
        <taxon>Pseudonocardiales</taxon>
        <taxon>Pseudonocardiaceae</taxon>
        <taxon>Pseudonocardia</taxon>
    </lineage>
</organism>
<protein>
    <submittedName>
        <fullName evidence="2">Uncharacterized protein</fullName>
    </submittedName>
</protein>
<sequence>MTDATPDDGVRAQRRTALNEDWLATIVGLVILALVLTGVIPAWLVP</sequence>
<keyword evidence="1" id="KW-0812">Transmembrane</keyword>
<reference evidence="2 3" key="1">
    <citation type="submission" date="2019-06" db="EMBL/GenBank/DDBJ databases">
        <title>Whole genome shotgun sequence of Pseudonocardia hydrocarbonoxydans NBRC 14498.</title>
        <authorList>
            <person name="Hosoyama A."/>
            <person name="Uohara A."/>
            <person name="Ohji S."/>
            <person name="Ichikawa N."/>
        </authorList>
    </citation>
    <scope>NUCLEOTIDE SEQUENCE [LARGE SCALE GENOMIC DNA]</scope>
    <source>
        <strain evidence="2 3">NBRC 14498</strain>
    </source>
</reference>
<keyword evidence="3" id="KW-1185">Reference proteome</keyword>
<accession>A0A4Y3WN63</accession>
<keyword evidence="1" id="KW-0472">Membrane</keyword>
<keyword evidence="1" id="KW-1133">Transmembrane helix</keyword>
<evidence type="ECO:0000313" key="2">
    <source>
        <dbReference type="EMBL" id="GEC19490.1"/>
    </source>
</evidence>
<feature type="transmembrane region" description="Helical" evidence="1">
    <location>
        <begin position="22"/>
        <end position="45"/>
    </location>
</feature>
<dbReference type="AlphaFoldDB" id="A0A4Y3WN63"/>
<evidence type="ECO:0000313" key="3">
    <source>
        <dbReference type="Proteomes" id="UP000320338"/>
    </source>
</evidence>
<proteinExistence type="predicted"/>
<name>A0A4Y3WN63_9PSEU</name>
<dbReference type="EMBL" id="BJNG01000015">
    <property type="protein sequence ID" value="GEC19490.1"/>
    <property type="molecule type" value="Genomic_DNA"/>
</dbReference>
<dbReference type="RefSeq" id="WP_170183720.1">
    <property type="nucleotide sequence ID" value="NZ_BAAARZ010000016.1"/>
</dbReference>
<evidence type="ECO:0000256" key="1">
    <source>
        <dbReference type="SAM" id="Phobius"/>
    </source>
</evidence>